<reference evidence="2 3" key="1">
    <citation type="submission" date="2019-05" db="EMBL/GenBank/DDBJ databases">
        <title>The compact genome of Giardia muris reveals important steps in the evolution of intestinal protozoan parasites.</title>
        <authorList>
            <person name="Xu F."/>
            <person name="Jimenez-Gonzalez A."/>
            <person name="Einarsson E."/>
            <person name="Astvaldsson A."/>
            <person name="Peirasmaki D."/>
            <person name="Eckmann L."/>
            <person name="Andersson J.O."/>
            <person name="Svard S.G."/>
            <person name="Jerlstrom-Hultqvist J."/>
        </authorList>
    </citation>
    <scope>NUCLEOTIDE SEQUENCE [LARGE SCALE GENOMIC DNA]</scope>
    <source>
        <strain evidence="2 3">Roberts-Thomson</strain>
    </source>
</reference>
<organism evidence="2 3">
    <name type="scientific">Giardia muris</name>
    <dbReference type="NCBI Taxonomy" id="5742"/>
    <lineage>
        <taxon>Eukaryota</taxon>
        <taxon>Metamonada</taxon>
        <taxon>Diplomonadida</taxon>
        <taxon>Hexamitidae</taxon>
        <taxon>Giardiinae</taxon>
        <taxon>Giardia</taxon>
    </lineage>
</organism>
<dbReference type="VEuPathDB" id="GiardiaDB:GMRT_10537"/>
<protein>
    <submittedName>
        <fullName evidence="2">Vacuolar protein sorting 2</fullName>
    </submittedName>
</protein>
<keyword evidence="1" id="KW-0175">Coiled coil</keyword>
<dbReference type="Proteomes" id="UP000315496">
    <property type="component" value="Chromosome 4"/>
</dbReference>
<sequence>MQSRSKAKQEEMLNTFRERIREALRGLSREQNKLELERSDVEQQIRTAVAAGDAAGAKVQARMLLRLRQNVNRLNQSRAQLLSLKMNLQLGKSLDTMSRVIGESANILGNISGHVNDKETQKKLVEFTKALEKMQFKQEYMNSMFDHAMSTADEDDEADKQVEMVVAEYALNAQGGLCDIPNLSGHNSSQNKDFM</sequence>
<evidence type="ECO:0000313" key="3">
    <source>
        <dbReference type="Proteomes" id="UP000315496"/>
    </source>
</evidence>
<name>A0A4Z1SYZ2_GIAMU</name>
<feature type="coiled-coil region" evidence="1">
    <location>
        <begin position="17"/>
        <end position="84"/>
    </location>
</feature>
<proteinExistence type="predicted"/>
<gene>
    <name evidence="2" type="ORF">GMRT_10537</name>
</gene>
<evidence type="ECO:0000256" key="1">
    <source>
        <dbReference type="SAM" id="Coils"/>
    </source>
</evidence>
<dbReference type="EMBL" id="VDLU01000004">
    <property type="protein sequence ID" value="TNJ26883.1"/>
    <property type="molecule type" value="Genomic_DNA"/>
</dbReference>
<accession>A0A4Z1SYZ2</accession>
<dbReference type="Gene3D" id="6.10.140.1230">
    <property type="match status" value="1"/>
</dbReference>
<dbReference type="Pfam" id="PF03357">
    <property type="entry name" value="Snf7"/>
    <property type="match status" value="1"/>
</dbReference>
<keyword evidence="3" id="KW-1185">Reference proteome</keyword>
<dbReference type="OrthoDB" id="10252926at2759"/>
<dbReference type="InterPro" id="IPR005024">
    <property type="entry name" value="Snf7_fam"/>
</dbReference>
<evidence type="ECO:0000313" key="2">
    <source>
        <dbReference type="EMBL" id="TNJ26883.1"/>
    </source>
</evidence>
<dbReference type="GO" id="GO:0007034">
    <property type="term" value="P:vacuolar transport"/>
    <property type="evidence" value="ECO:0007669"/>
    <property type="project" value="InterPro"/>
</dbReference>
<dbReference type="PANTHER" id="PTHR10476">
    <property type="entry name" value="CHARGED MULTIVESICULAR BODY PROTEIN"/>
    <property type="match status" value="1"/>
</dbReference>
<comment type="caution">
    <text evidence="2">The sequence shown here is derived from an EMBL/GenBank/DDBJ whole genome shotgun (WGS) entry which is preliminary data.</text>
</comment>
<dbReference type="AlphaFoldDB" id="A0A4Z1SYZ2"/>